<dbReference type="InterPro" id="IPR046745">
    <property type="entry name" value="DUF6675"/>
</dbReference>
<feature type="signal peptide" evidence="1">
    <location>
        <begin position="1"/>
        <end position="21"/>
    </location>
</feature>
<gene>
    <name evidence="2" type="ORF">SAMN02745149_01825</name>
</gene>
<keyword evidence="3" id="KW-1185">Reference proteome</keyword>
<evidence type="ECO:0000313" key="3">
    <source>
        <dbReference type="Proteomes" id="UP000190423"/>
    </source>
</evidence>
<dbReference type="EMBL" id="FUWG01000014">
    <property type="protein sequence ID" value="SJZ61589.1"/>
    <property type="molecule type" value="Genomic_DNA"/>
</dbReference>
<dbReference type="AlphaFoldDB" id="A0A1T4M3M0"/>
<evidence type="ECO:0000313" key="2">
    <source>
        <dbReference type="EMBL" id="SJZ61589.1"/>
    </source>
</evidence>
<dbReference type="OrthoDB" id="360370at2"/>
<dbReference type="GeneID" id="78317106"/>
<keyword evidence="1" id="KW-0732">Signal</keyword>
<sequence>MFSTNKLIAAIIFAAALLTDAAALPFNSKLSEADKETLNKGEVLIKSIDKFKNAAIEGNNPGIARITEEIKELGPNYLAEIIQIRPYEGNEDLMQKMRIVLEDIPNYAGIQYWSEQHERYWDLYSSAYIVGQEKISDTAVKYNADLYMSPFGTIHSPILIEQTDDYLFYVSGNTNDLKFEGKFTCVKKNNMKSAILLFRDGDNWILYGLGGCKAMKVAMFQERIERSFINRIKTFCNYVFTKI</sequence>
<dbReference type="Proteomes" id="UP000190423">
    <property type="component" value="Unassembled WGS sequence"/>
</dbReference>
<evidence type="ECO:0000256" key="1">
    <source>
        <dbReference type="SAM" id="SignalP"/>
    </source>
</evidence>
<feature type="chain" id="PRO_5012007019" evidence="1">
    <location>
        <begin position="22"/>
        <end position="243"/>
    </location>
</feature>
<name>A0A1T4M3M0_TREPO</name>
<reference evidence="2 3" key="1">
    <citation type="submission" date="2017-02" db="EMBL/GenBank/DDBJ databases">
        <authorList>
            <person name="Peterson S.W."/>
        </authorList>
    </citation>
    <scope>NUCLEOTIDE SEQUENCE [LARGE SCALE GENOMIC DNA]</scope>
    <source>
        <strain evidence="2 3">ATCC BAA-908</strain>
    </source>
</reference>
<dbReference type="STRING" id="261392.SAMN02745149_01825"/>
<protein>
    <submittedName>
        <fullName evidence="2">Uncharacterized protein</fullName>
    </submittedName>
</protein>
<dbReference type="RefSeq" id="WP_078933728.1">
    <property type="nucleotide sequence ID" value="NZ_FUWG01000014.1"/>
</dbReference>
<organism evidence="2 3">
    <name type="scientific">Treponema porcinum</name>
    <dbReference type="NCBI Taxonomy" id="261392"/>
    <lineage>
        <taxon>Bacteria</taxon>
        <taxon>Pseudomonadati</taxon>
        <taxon>Spirochaetota</taxon>
        <taxon>Spirochaetia</taxon>
        <taxon>Spirochaetales</taxon>
        <taxon>Treponemataceae</taxon>
        <taxon>Treponema</taxon>
    </lineage>
</organism>
<accession>A0A1T4M3M0</accession>
<dbReference type="Pfam" id="PF20380">
    <property type="entry name" value="DUF6675"/>
    <property type="match status" value="1"/>
</dbReference>
<proteinExistence type="predicted"/>